<keyword evidence="1" id="KW-0812">Transmembrane</keyword>
<keyword evidence="1" id="KW-0472">Membrane</keyword>
<keyword evidence="1" id="KW-1133">Transmembrane helix</keyword>
<proteinExistence type="predicted"/>
<organism evidence="2">
    <name type="scientific">uncultured organism</name>
    <dbReference type="NCBI Taxonomy" id="155900"/>
    <lineage>
        <taxon>unclassified sequences</taxon>
        <taxon>environmental samples</taxon>
    </lineage>
</organism>
<feature type="transmembrane region" description="Helical" evidence="1">
    <location>
        <begin position="238"/>
        <end position="260"/>
    </location>
</feature>
<evidence type="ECO:0000313" key="2">
    <source>
        <dbReference type="EMBL" id="AFK83710.1"/>
    </source>
</evidence>
<dbReference type="EMBL" id="JX025758">
    <property type="protein sequence ID" value="AFK83710.1"/>
    <property type="molecule type" value="Genomic_DNA"/>
</dbReference>
<sequence length="327" mass="35024">MADYKGKLDEWQKTVRRKARELDEKYALSDLVGEGSRAAGEAAKRGAETVASGAEKLRLEAERLSSDGDVADTAKRAASEAVRGAEKAGKVIMDAAGDVGKQAGKTAGDVFDEAKTYYDRASHFYDTSAKVTRASSAATASVLKAREWIKENPGKAALVSFSLVVGVRMGTALPGLDAVLLGAHPHWLTHSALPIFGARKLSEKFNDYIRKQEQLMAEGQLDEAERKRVEFARNMTKYVGAPLLGTLSCAAGAVMFAQILQPGSVVGAPVSWIVGGNPFLGSVWLFANGVICFHEGYKFFMIALADQDEVNRVVREIKGLLPAAATA</sequence>
<feature type="transmembrane region" description="Helical" evidence="1">
    <location>
        <begin position="272"/>
        <end position="293"/>
    </location>
</feature>
<protein>
    <submittedName>
        <fullName evidence="2">PA2Cu1_2p</fullName>
    </submittedName>
</protein>
<dbReference type="AlphaFoldDB" id="K9LK72"/>
<gene>
    <name evidence="2" type="ORF">pA2Cu1_2</name>
</gene>
<reference evidence="2" key="1">
    <citation type="submission" date="2012-05" db="EMBL/GenBank/DDBJ databases">
        <title>Analysis of copper-resistance conferring metagenomic clones coming from heavy metals-polluted soil.</title>
        <authorList>
            <person name="Deja-Sikora E."/>
            <person name="Golebiewski M."/>
            <person name="Tretyn A."/>
        </authorList>
    </citation>
    <scope>NUCLEOTIDE SEQUENCE</scope>
</reference>
<accession>K9LK72</accession>
<name>K9LK72_9ZZZZ</name>
<evidence type="ECO:0000256" key="1">
    <source>
        <dbReference type="SAM" id="Phobius"/>
    </source>
</evidence>